<dbReference type="InterPro" id="IPR011991">
    <property type="entry name" value="ArsR-like_HTH"/>
</dbReference>
<keyword evidence="4" id="KW-0804">Transcription</keyword>
<dbReference type="PANTHER" id="PTHR33154">
    <property type="entry name" value="TRANSCRIPTIONAL REGULATOR, ARSR FAMILY"/>
    <property type="match status" value="1"/>
</dbReference>
<dbReference type="SMART" id="SM00418">
    <property type="entry name" value="HTH_ARSR"/>
    <property type="match status" value="1"/>
</dbReference>
<dbReference type="PROSITE" id="PS50987">
    <property type="entry name" value="HTH_ARSR_2"/>
    <property type="match status" value="1"/>
</dbReference>
<dbReference type="NCBIfam" id="NF007528">
    <property type="entry name" value="PRK10141.1"/>
    <property type="match status" value="1"/>
</dbReference>
<evidence type="ECO:0000313" key="6">
    <source>
        <dbReference type="EMBL" id="CAJ43566.1"/>
    </source>
</evidence>
<dbReference type="FunFam" id="1.10.10.10:FF:000279">
    <property type="entry name" value="Transcriptional regulator, ArsR family"/>
    <property type="match status" value="1"/>
</dbReference>
<dbReference type="CDD" id="cd00090">
    <property type="entry name" value="HTH_ARSR"/>
    <property type="match status" value="1"/>
</dbReference>
<dbReference type="PRINTS" id="PR00778">
    <property type="entry name" value="HTHARSR"/>
</dbReference>
<dbReference type="Gene3D" id="1.10.10.10">
    <property type="entry name" value="Winged helix-like DNA-binding domain superfamily/Winged helix DNA-binding domain"/>
    <property type="match status" value="1"/>
</dbReference>
<dbReference type="EMBL" id="AM158257">
    <property type="protein sequence ID" value="CAJ43566.1"/>
    <property type="molecule type" value="Genomic_DNA"/>
</dbReference>
<organism evidence="6">
    <name type="scientific">Acinetobacter sp. DM-2005</name>
    <dbReference type="NCBI Taxonomy" id="467095"/>
    <lineage>
        <taxon>Bacteria</taxon>
        <taxon>Pseudomonadati</taxon>
        <taxon>Pseudomonadota</taxon>
        <taxon>Gammaproteobacteria</taxon>
        <taxon>Moraxellales</taxon>
        <taxon>Moraxellaceae</taxon>
        <taxon>Acinetobacter</taxon>
    </lineage>
</organism>
<sequence length="136" mass="15864">MNFLNAKTILHLYMDIRIFAIANILSNHKMNQTDFFKCLSDTTRLDILKLVMVKQNVCVCELTEQLQLSQPKISRHLALLRNLSILLDQRQGQWVYYRLNPNLPEWASKVLDIISKQNDDMLENPHVNASISIHCE</sequence>
<dbReference type="InterPro" id="IPR036388">
    <property type="entry name" value="WH-like_DNA-bd_sf"/>
</dbReference>
<dbReference type="GO" id="GO:0046685">
    <property type="term" value="P:response to arsenic-containing substance"/>
    <property type="evidence" value="ECO:0007669"/>
    <property type="project" value="UniProtKB-KW"/>
</dbReference>
<dbReference type="InterPro" id="IPR001845">
    <property type="entry name" value="HTH_ArsR_DNA-bd_dom"/>
</dbReference>
<reference evidence="6" key="1">
    <citation type="submission" date="2005-11" db="EMBL/GenBank/DDBJ databases">
        <title>Arsenic resistant bacteria in lake Baikal, an arsenic poor environment.</title>
        <authorList>
            <person name="Muller D.A.E."/>
            <person name="Koechler S."/>
            <person name="Soutourina O.A."/>
            <person name="Lievremont D."/>
            <person name="Suturin A.N."/>
            <person name="Lett M.C."/>
            <person name="Bertin P.N."/>
        </authorList>
    </citation>
    <scope>NUCLEOTIDE SEQUENCE</scope>
    <source>
        <strain evidence="6">DM-2005</strain>
    </source>
</reference>
<dbReference type="GO" id="GO:0003700">
    <property type="term" value="F:DNA-binding transcription factor activity"/>
    <property type="evidence" value="ECO:0007669"/>
    <property type="project" value="InterPro"/>
</dbReference>
<evidence type="ECO:0000259" key="5">
    <source>
        <dbReference type="PROSITE" id="PS50987"/>
    </source>
</evidence>
<dbReference type="PANTHER" id="PTHR33154:SF18">
    <property type="entry name" value="ARSENICAL RESISTANCE OPERON REPRESSOR"/>
    <property type="match status" value="1"/>
</dbReference>
<dbReference type="Pfam" id="PF01022">
    <property type="entry name" value="HTH_5"/>
    <property type="match status" value="1"/>
</dbReference>
<keyword evidence="1" id="KW-0059">Arsenical resistance</keyword>
<keyword evidence="2" id="KW-0805">Transcription regulation</keyword>
<dbReference type="NCBIfam" id="NF033788">
    <property type="entry name" value="HTH_metalloreg"/>
    <property type="match status" value="1"/>
</dbReference>
<feature type="domain" description="HTH arsR-type" evidence="5">
    <location>
        <begin position="24"/>
        <end position="125"/>
    </location>
</feature>
<dbReference type="GO" id="GO:0003677">
    <property type="term" value="F:DNA binding"/>
    <property type="evidence" value="ECO:0007669"/>
    <property type="project" value="UniProtKB-KW"/>
</dbReference>
<dbReference type="SUPFAM" id="SSF46785">
    <property type="entry name" value="Winged helix' DNA-binding domain"/>
    <property type="match status" value="1"/>
</dbReference>
<evidence type="ECO:0000256" key="2">
    <source>
        <dbReference type="ARBA" id="ARBA00023015"/>
    </source>
</evidence>
<proteinExistence type="predicted"/>
<evidence type="ECO:0000256" key="1">
    <source>
        <dbReference type="ARBA" id="ARBA00022849"/>
    </source>
</evidence>
<gene>
    <name evidence="6" type="primary">arsR</name>
</gene>
<dbReference type="InterPro" id="IPR036390">
    <property type="entry name" value="WH_DNA-bd_sf"/>
</dbReference>
<name>A8Y5W4_9GAMM</name>
<accession>A8Y5W4</accession>
<evidence type="ECO:0000256" key="3">
    <source>
        <dbReference type="ARBA" id="ARBA00023125"/>
    </source>
</evidence>
<protein>
    <submittedName>
        <fullName evidence="6">Operon regulator ArsR</fullName>
    </submittedName>
</protein>
<dbReference type="AlphaFoldDB" id="A8Y5W4"/>
<evidence type="ECO:0000256" key="4">
    <source>
        <dbReference type="ARBA" id="ARBA00023163"/>
    </source>
</evidence>
<dbReference type="InterPro" id="IPR051081">
    <property type="entry name" value="HTH_MetalResp_TranReg"/>
</dbReference>
<keyword evidence="3" id="KW-0238">DNA-binding</keyword>